<dbReference type="GeneID" id="25275079"/>
<dbReference type="RefSeq" id="XP_013264745.1">
    <property type="nucleotide sequence ID" value="XM_013409291.1"/>
</dbReference>
<dbReference type="InterPro" id="IPR046536">
    <property type="entry name" value="DUF6601"/>
</dbReference>
<keyword evidence="1" id="KW-1133">Transmembrane helix</keyword>
<evidence type="ECO:0000313" key="2">
    <source>
        <dbReference type="EMBL" id="KEF62155.1"/>
    </source>
</evidence>
<proteinExistence type="predicted"/>
<protein>
    <submittedName>
        <fullName evidence="2">Uncharacterized protein</fullName>
    </submittedName>
</protein>
<sequence length="335" mass="38578">MENCVVPFQREDEICADLIIKEGQLVSKSQRQYLPKHPLISLENSVVVPFVEKELLTPLLDQMSPWLWVLAAPFSAHVSALHVQGVRGRTIVIAEDPELHLVWISNRVFVKPLPAYLLSHAFWSYLVFSSKAASDQDRRRIRQILQAALGYVRTYTFLIQHESDLRIAQHEGLVPQGLDIETWAAFIQGFRAIEDLQVSGRYQYGELRLTRLNFWAKMLLRRWYFRKVYWQYTEYFAKYFAPLLFIFGIWGLILESMQVGLQARPRWDAFGDVSAWFSVATLIGVLAVAAFLLGGFCILAGREMRYAFGQQIRKRKQRKKIKVASASKVGGGYEA</sequence>
<dbReference type="HOGENOM" id="CLU_043687_1_1_1"/>
<organism evidence="2 3">
    <name type="scientific">Exophiala aquamarina CBS 119918</name>
    <dbReference type="NCBI Taxonomy" id="1182545"/>
    <lineage>
        <taxon>Eukaryota</taxon>
        <taxon>Fungi</taxon>
        <taxon>Dikarya</taxon>
        <taxon>Ascomycota</taxon>
        <taxon>Pezizomycotina</taxon>
        <taxon>Eurotiomycetes</taxon>
        <taxon>Chaetothyriomycetidae</taxon>
        <taxon>Chaetothyriales</taxon>
        <taxon>Herpotrichiellaceae</taxon>
        <taxon>Exophiala</taxon>
    </lineage>
</organism>
<feature type="transmembrane region" description="Helical" evidence="1">
    <location>
        <begin position="235"/>
        <end position="253"/>
    </location>
</feature>
<keyword evidence="1" id="KW-0472">Membrane</keyword>
<name>A0A072Q2L8_9EURO</name>
<dbReference type="PANTHER" id="PTHR34414:SF1">
    <property type="entry name" value="SUBTILISIN-LIKE SERINE PROTEASE"/>
    <property type="match status" value="1"/>
</dbReference>
<feature type="transmembrane region" description="Helical" evidence="1">
    <location>
        <begin position="273"/>
        <end position="300"/>
    </location>
</feature>
<dbReference type="Pfam" id="PF20246">
    <property type="entry name" value="DUF6601"/>
    <property type="match status" value="1"/>
</dbReference>
<evidence type="ECO:0000256" key="1">
    <source>
        <dbReference type="SAM" id="Phobius"/>
    </source>
</evidence>
<dbReference type="Proteomes" id="UP000027920">
    <property type="component" value="Unassembled WGS sequence"/>
</dbReference>
<keyword evidence="1" id="KW-0812">Transmembrane</keyword>
<reference evidence="2 3" key="1">
    <citation type="submission" date="2013-03" db="EMBL/GenBank/DDBJ databases">
        <title>The Genome Sequence of Exophiala aquamarina CBS 119918.</title>
        <authorList>
            <consortium name="The Broad Institute Genomics Platform"/>
            <person name="Cuomo C."/>
            <person name="de Hoog S."/>
            <person name="Gorbushina A."/>
            <person name="Walker B."/>
            <person name="Young S.K."/>
            <person name="Zeng Q."/>
            <person name="Gargeya S."/>
            <person name="Fitzgerald M."/>
            <person name="Haas B."/>
            <person name="Abouelleil A."/>
            <person name="Allen A.W."/>
            <person name="Alvarado L."/>
            <person name="Arachchi H.M."/>
            <person name="Berlin A.M."/>
            <person name="Chapman S.B."/>
            <person name="Gainer-Dewar J."/>
            <person name="Goldberg J."/>
            <person name="Griggs A."/>
            <person name="Gujja S."/>
            <person name="Hansen M."/>
            <person name="Howarth C."/>
            <person name="Imamovic A."/>
            <person name="Ireland A."/>
            <person name="Larimer J."/>
            <person name="McCowan C."/>
            <person name="Murphy C."/>
            <person name="Pearson M."/>
            <person name="Poon T.W."/>
            <person name="Priest M."/>
            <person name="Roberts A."/>
            <person name="Saif S."/>
            <person name="Shea T."/>
            <person name="Sisk P."/>
            <person name="Sykes S."/>
            <person name="Wortman J."/>
            <person name="Nusbaum C."/>
            <person name="Birren B."/>
        </authorList>
    </citation>
    <scope>NUCLEOTIDE SEQUENCE [LARGE SCALE GENOMIC DNA]</scope>
    <source>
        <strain evidence="2 3">CBS 119918</strain>
    </source>
</reference>
<dbReference type="PANTHER" id="PTHR34414">
    <property type="entry name" value="HET DOMAIN-CONTAINING PROTEIN-RELATED"/>
    <property type="match status" value="1"/>
</dbReference>
<dbReference type="OrthoDB" id="5086500at2759"/>
<keyword evidence="3" id="KW-1185">Reference proteome</keyword>
<dbReference type="STRING" id="1182545.A0A072Q2L8"/>
<accession>A0A072Q2L8</accession>
<dbReference type="VEuPathDB" id="FungiDB:A1O9_00127"/>
<dbReference type="AlphaFoldDB" id="A0A072Q2L8"/>
<gene>
    <name evidence="2" type="ORF">A1O9_00127</name>
</gene>
<comment type="caution">
    <text evidence="2">The sequence shown here is derived from an EMBL/GenBank/DDBJ whole genome shotgun (WGS) entry which is preliminary data.</text>
</comment>
<evidence type="ECO:0000313" key="3">
    <source>
        <dbReference type="Proteomes" id="UP000027920"/>
    </source>
</evidence>
<dbReference type="EMBL" id="AMGV01000001">
    <property type="protein sequence ID" value="KEF62155.1"/>
    <property type="molecule type" value="Genomic_DNA"/>
</dbReference>